<feature type="chain" id="PRO_5042047504" evidence="1">
    <location>
        <begin position="19"/>
        <end position="207"/>
    </location>
</feature>
<dbReference type="PANTHER" id="PTHR40640:SF1">
    <property type="entry name" value="ANCHORED GLYCOPROTEIN, PUTATIVE (AFU_ORTHOLOGUE AFUA_8G04860)-RELATED"/>
    <property type="match status" value="1"/>
</dbReference>
<evidence type="ECO:0000256" key="1">
    <source>
        <dbReference type="SAM" id="SignalP"/>
    </source>
</evidence>
<dbReference type="AlphaFoldDB" id="A0AAD6HR39"/>
<comment type="caution">
    <text evidence="2">The sequence shown here is derived from an EMBL/GenBank/DDBJ whole genome shotgun (WGS) entry which is preliminary data.</text>
</comment>
<organism evidence="2 3">
    <name type="scientific">Penicillium malachiteum</name>
    <dbReference type="NCBI Taxonomy" id="1324776"/>
    <lineage>
        <taxon>Eukaryota</taxon>
        <taxon>Fungi</taxon>
        <taxon>Dikarya</taxon>
        <taxon>Ascomycota</taxon>
        <taxon>Pezizomycotina</taxon>
        <taxon>Eurotiomycetes</taxon>
        <taxon>Eurotiomycetidae</taxon>
        <taxon>Eurotiales</taxon>
        <taxon>Aspergillaceae</taxon>
        <taxon>Penicillium</taxon>
    </lineage>
</organism>
<evidence type="ECO:0000313" key="2">
    <source>
        <dbReference type="EMBL" id="KAJ5732718.1"/>
    </source>
</evidence>
<sequence length="207" mass="20738">MRTSTILTAALATLGARADSSSTTLGLFFPQWTDLSVPDLGDGGSSIVASLAGLKSSTATYHIGCAKGAAKTDCNIPNSWTAIQGPDTVSLTAKYIASTSGDSTSYDYTVTESYECSLHSYTGSASCTMSAAFTGSGANAKGSYSTTTKATYSTLPTEEYYYALTVTAGLKSLTEPAATATGAAVAGPAGALVTAAPVVMAAVAALL</sequence>
<gene>
    <name evidence="2" type="ORF">N7493_004199</name>
</gene>
<name>A0AAD6HR39_9EURO</name>
<dbReference type="PANTHER" id="PTHR40640">
    <property type="entry name" value="ANCHORED GLYCOPROTEIN, PUTATIVE (AFU_ORTHOLOGUE AFUA_8G04860)-RELATED"/>
    <property type="match status" value="1"/>
</dbReference>
<reference evidence="2" key="2">
    <citation type="submission" date="2023-01" db="EMBL/GenBank/DDBJ databases">
        <authorList>
            <person name="Petersen C."/>
        </authorList>
    </citation>
    <scope>NUCLEOTIDE SEQUENCE</scope>
    <source>
        <strain evidence="2">IBT 17514</strain>
    </source>
</reference>
<keyword evidence="3" id="KW-1185">Reference proteome</keyword>
<keyword evidence="1" id="KW-0732">Signal</keyword>
<feature type="signal peptide" evidence="1">
    <location>
        <begin position="1"/>
        <end position="18"/>
    </location>
</feature>
<evidence type="ECO:0000313" key="3">
    <source>
        <dbReference type="Proteomes" id="UP001215712"/>
    </source>
</evidence>
<protein>
    <submittedName>
        <fullName evidence="2">Uncharacterized protein</fullName>
    </submittedName>
</protein>
<accession>A0AAD6HR39</accession>
<dbReference type="Proteomes" id="UP001215712">
    <property type="component" value="Unassembled WGS sequence"/>
</dbReference>
<proteinExistence type="predicted"/>
<reference evidence="2" key="1">
    <citation type="journal article" date="2023" name="IMA Fungus">
        <title>Comparative genomic study of the Penicillium genus elucidates a diverse pangenome and 15 lateral gene transfer events.</title>
        <authorList>
            <person name="Petersen C."/>
            <person name="Sorensen T."/>
            <person name="Nielsen M.R."/>
            <person name="Sondergaard T.E."/>
            <person name="Sorensen J.L."/>
            <person name="Fitzpatrick D.A."/>
            <person name="Frisvad J.C."/>
            <person name="Nielsen K.L."/>
        </authorList>
    </citation>
    <scope>NUCLEOTIDE SEQUENCE</scope>
    <source>
        <strain evidence="2">IBT 17514</strain>
    </source>
</reference>
<dbReference type="EMBL" id="JAQJAN010000004">
    <property type="protein sequence ID" value="KAJ5732718.1"/>
    <property type="molecule type" value="Genomic_DNA"/>
</dbReference>